<dbReference type="AlphaFoldDB" id="A0A1G5VJT9"/>
<feature type="domain" description="HTH tetR-type" evidence="3">
    <location>
        <begin position="1"/>
        <end position="61"/>
    </location>
</feature>
<dbReference type="InterPro" id="IPR001647">
    <property type="entry name" value="HTH_TetR"/>
</dbReference>
<accession>A0A1G5VJT9</accession>
<evidence type="ECO:0000259" key="3">
    <source>
        <dbReference type="PROSITE" id="PS50977"/>
    </source>
</evidence>
<evidence type="ECO:0000313" key="4">
    <source>
        <dbReference type="EMBL" id="SDA46119.1"/>
    </source>
</evidence>
<dbReference type="PROSITE" id="PS50977">
    <property type="entry name" value="HTH_TETR_2"/>
    <property type="match status" value="1"/>
</dbReference>
<dbReference type="RefSeq" id="WP_149731303.1">
    <property type="nucleotide sequence ID" value="NZ_FMXB01000004.1"/>
</dbReference>
<evidence type="ECO:0000256" key="2">
    <source>
        <dbReference type="PROSITE-ProRule" id="PRU00335"/>
    </source>
</evidence>
<dbReference type="GO" id="GO:0003677">
    <property type="term" value="F:DNA binding"/>
    <property type="evidence" value="ECO:0007669"/>
    <property type="project" value="UniProtKB-UniRule"/>
</dbReference>
<dbReference type="Pfam" id="PF00440">
    <property type="entry name" value="TetR_N"/>
    <property type="match status" value="1"/>
</dbReference>
<dbReference type="SUPFAM" id="SSF46689">
    <property type="entry name" value="Homeodomain-like"/>
    <property type="match status" value="1"/>
</dbReference>
<dbReference type="PRINTS" id="PR00455">
    <property type="entry name" value="HTHTETR"/>
</dbReference>
<keyword evidence="1 2" id="KW-0238">DNA-binding</keyword>
<keyword evidence="5" id="KW-1185">Reference proteome</keyword>
<dbReference type="Proteomes" id="UP000323439">
    <property type="component" value="Unassembled WGS sequence"/>
</dbReference>
<name>A0A1G5VJT9_9EURY</name>
<dbReference type="InterPro" id="IPR050624">
    <property type="entry name" value="HTH-type_Tx_Regulator"/>
</dbReference>
<evidence type="ECO:0000313" key="5">
    <source>
        <dbReference type="Proteomes" id="UP000323439"/>
    </source>
</evidence>
<dbReference type="InterPro" id="IPR009057">
    <property type="entry name" value="Homeodomain-like_sf"/>
</dbReference>
<dbReference type="PANTHER" id="PTHR43479">
    <property type="entry name" value="ACREF/ENVCD OPERON REPRESSOR-RELATED"/>
    <property type="match status" value="1"/>
</dbReference>
<organism evidence="4 5">
    <name type="scientific">Methanobrevibacter millerae</name>
    <dbReference type="NCBI Taxonomy" id="230361"/>
    <lineage>
        <taxon>Archaea</taxon>
        <taxon>Methanobacteriati</taxon>
        <taxon>Methanobacteriota</taxon>
        <taxon>Methanomada group</taxon>
        <taxon>Methanobacteria</taxon>
        <taxon>Methanobacteriales</taxon>
        <taxon>Methanobacteriaceae</taxon>
        <taxon>Methanobrevibacter</taxon>
    </lineage>
</organism>
<gene>
    <name evidence="4" type="ORF">SAMN02910315_00685</name>
</gene>
<reference evidence="4 5" key="1">
    <citation type="submission" date="2016-10" db="EMBL/GenBank/DDBJ databases">
        <authorList>
            <person name="Varghese N."/>
            <person name="Submissions S."/>
        </authorList>
    </citation>
    <scope>NUCLEOTIDE SEQUENCE [LARGE SCALE GENOMIC DNA]</scope>
    <source>
        <strain evidence="4 5">DSM 16643</strain>
    </source>
</reference>
<dbReference type="Gene3D" id="1.10.357.10">
    <property type="entry name" value="Tetracycline Repressor, domain 2"/>
    <property type="match status" value="1"/>
</dbReference>
<feature type="DNA-binding region" description="H-T-H motif" evidence="2">
    <location>
        <begin position="24"/>
        <end position="43"/>
    </location>
</feature>
<protein>
    <submittedName>
        <fullName evidence="4">Transcriptional regulator, TetR family</fullName>
    </submittedName>
</protein>
<proteinExistence type="predicted"/>
<dbReference type="PANTHER" id="PTHR43479:SF11">
    <property type="entry name" value="ACREF_ENVCD OPERON REPRESSOR-RELATED"/>
    <property type="match status" value="1"/>
</dbReference>
<dbReference type="OrthoDB" id="135877at2157"/>
<dbReference type="EMBL" id="FMXB01000004">
    <property type="protein sequence ID" value="SDA46119.1"/>
    <property type="molecule type" value="Genomic_DNA"/>
</dbReference>
<sequence length="208" mass="24563">MNTKEKIFDVSLDLFSKKGYDSVSLREIAEEVGIKKSSIYSHYSSKEAILMDIFEYFTDLFKYDELLNSKDLLLTADNEILLENPELFYHQGSEAIKDMLSEERNLKIWKLIFIQMHYNENIRLFFQNEILVKPLVFWNGFFTILKEKGIIRADCNPKLLAKEYYSFPIYLLLELCAKYDDIPQSSLDNFFDEAENHAKFLLDCVKVK</sequence>
<evidence type="ECO:0000256" key="1">
    <source>
        <dbReference type="ARBA" id="ARBA00023125"/>
    </source>
</evidence>